<sequence length="359" mass="39658">MGATSRCHTAKRPNRKTKLLAEGLRNARSRSDPPVHTTAAPPRTSGTFPCRRLIPLLLSSMHRLFHRLEAGGYDAGKHYLPPMGEQKAHEPDFLQSAPSMLLWQAGKQQAQKAFNLYGNIDLLRPYFHVEPQEVRDRILESFFPRWPSHYAPLLIPGELYGPLMLVFTMITLLLFGMKSSGHTVKEGTLMGTAFGVSFGYWLGGSALVRAAGYVSSTRLSFLQVLSLMGYALSGHCFALFLGNVFHPEHSHMFFYGVWLVLGGSTALKLVAVFAAKTASVSHKAVAASTAAVLHLLALLYFHFAYHRTVEGFDKTLAQQTTDAVRYEREVEKGADPPSVRSSLVRRADQADSATRLRGA</sequence>
<keyword evidence="2" id="KW-1185">Reference proteome</keyword>
<dbReference type="EMBL" id="JABSTQ010010261">
    <property type="protein sequence ID" value="KAG0422222.1"/>
    <property type="molecule type" value="Genomic_DNA"/>
</dbReference>
<name>A0AC60PML7_IXOPE</name>
<comment type="caution">
    <text evidence="1">The sequence shown here is derived from an EMBL/GenBank/DDBJ whole genome shotgun (WGS) entry which is preliminary data.</text>
</comment>
<gene>
    <name evidence="1" type="ORF">HPB47_001964</name>
</gene>
<dbReference type="Proteomes" id="UP000805193">
    <property type="component" value="Unassembled WGS sequence"/>
</dbReference>
<evidence type="ECO:0000313" key="1">
    <source>
        <dbReference type="EMBL" id="KAG0422222.1"/>
    </source>
</evidence>
<reference evidence="1 2" key="1">
    <citation type="journal article" date="2020" name="Cell">
        <title>Large-Scale Comparative Analyses of Tick Genomes Elucidate Their Genetic Diversity and Vector Capacities.</title>
        <authorList>
            <consortium name="Tick Genome and Microbiome Consortium (TIGMIC)"/>
            <person name="Jia N."/>
            <person name="Wang J."/>
            <person name="Shi W."/>
            <person name="Du L."/>
            <person name="Sun Y."/>
            <person name="Zhan W."/>
            <person name="Jiang J.F."/>
            <person name="Wang Q."/>
            <person name="Zhang B."/>
            <person name="Ji P."/>
            <person name="Bell-Sakyi L."/>
            <person name="Cui X.M."/>
            <person name="Yuan T.T."/>
            <person name="Jiang B.G."/>
            <person name="Yang W.F."/>
            <person name="Lam T.T."/>
            <person name="Chang Q.C."/>
            <person name="Ding S.J."/>
            <person name="Wang X.J."/>
            <person name="Zhu J.G."/>
            <person name="Ruan X.D."/>
            <person name="Zhao L."/>
            <person name="Wei J.T."/>
            <person name="Ye R.Z."/>
            <person name="Que T.C."/>
            <person name="Du C.H."/>
            <person name="Zhou Y.H."/>
            <person name="Cheng J.X."/>
            <person name="Dai P.F."/>
            <person name="Guo W.B."/>
            <person name="Han X.H."/>
            <person name="Huang E.J."/>
            <person name="Li L.F."/>
            <person name="Wei W."/>
            <person name="Gao Y.C."/>
            <person name="Liu J.Z."/>
            <person name="Shao H.Z."/>
            <person name="Wang X."/>
            <person name="Wang C.C."/>
            <person name="Yang T.C."/>
            <person name="Huo Q.B."/>
            <person name="Li W."/>
            <person name="Chen H.Y."/>
            <person name="Chen S.E."/>
            <person name="Zhou L.G."/>
            <person name="Ni X.B."/>
            <person name="Tian J.H."/>
            <person name="Sheng Y."/>
            <person name="Liu T."/>
            <person name="Pan Y.S."/>
            <person name="Xia L.Y."/>
            <person name="Li J."/>
            <person name="Zhao F."/>
            <person name="Cao W.C."/>
        </authorList>
    </citation>
    <scope>NUCLEOTIDE SEQUENCE [LARGE SCALE GENOMIC DNA]</scope>
    <source>
        <strain evidence="1">Iper-2018</strain>
    </source>
</reference>
<organism evidence="1 2">
    <name type="scientific">Ixodes persulcatus</name>
    <name type="common">Taiga tick</name>
    <dbReference type="NCBI Taxonomy" id="34615"/>
    <lineage>
        <taxon>Eukaryota</taxon>
        <taxon>Metazoa</taxon>
        <taxon>Ecdysozoa</taxon>
        <taxon>Arthropoda</taxon>
        <taxon>Chelicerata</taxon>
        <taxon>Arachnida</taxon>
        <taxon>Acari</taxon>
        <taxon>Parasitiformes</taxon>
        <taxon>Ixodida</taxon>
        <taxon>Ixodoidea</taxon>
        <taxon>Ixodidae</taxon>
        <taxon>Ixodinae</taxon>
        <taxon>Ixodes</taxon>
    </lineage>
</organism>
<evidence type="ECO:0000313" key="2">
    <source>
        <dbReference type="Proteomes" id="UP000805193"/>
    </source>
</evidence>
<proteinExistence type="predicted"/>
<protein>
    <submittedName>
        <fullName evidence="1">Uncharacterized protein</fullName>
    </submittedName>
</protein>
<accession>A0AC60PML7</accession>